<dbReference type="SUPFAM" id="SSF63380">
    <property type="entry name" value="Riboflavin synthase domain-like"/>
    <property type="match status" value="1"/>
</dbReference>
<keyword evidence="8" id="KW-0411">Iron-sulfur</keyword>
<dbReference type="OrthoDB" id="9806195at2"/>
<dbReference type="InterPro" id="IPR001433">
    <property type="entry name" value="OxRdtase_FAD/NAD-bd"/>
</dbReference>
<evidence type="ECO:0000256" key="3">
    <source>
        <dbReference type="ARBA" id="ARBA00022714"/>
    </source>
</evidence>
<gene>
    <name evidence="12" type="ORF">DKG75_21255</name>
</gene>
<evidence type="ECO:0000256" key="8">
    <source>
        <dbReference type="ARBA" id="ARBA00023014"/>
    </source>
</evidence>
<dbReference type="InterPro" id="IPR017938">
    <property type="entry name" value="Riboflavin_synthase-like_b-brl"/>
</dbReference>
<dbReference type="Proteomes" id="UP000246077">
    <property type="component" value="Unassembled WGS sequence"/>
</dbReference>
<keyword evidence="5" id="KW-0274">FAD</keyword>
<keyword evidence="6" id="KW-0560">Oxidoreductase</keyword>
<dbReference type="InterPro" id="IPR012675">
    <property type="entry name" value="Beta-grasp_dom_sf"/>
</dbReference>
<reference evidence="13" key="1">
    <citation type="submission" date="2018-05" db="EMBL/GenBank/DDBJ databases">
        <title>Zavarzinia sp. HR-AS.</title>
        <authorList>
            <person name="Lee Y."/>
            <person name="Jeon C.O."/>
        </authorList>
    </citation>
    <scope>NUCLEOTIDE SEQUENCE [LARGE SCALE GENOMIC DNA]</scope>
    <source>
        <strain evidence="13">DSM 1231</strain>
    </source>
</reference>
<evidence type="ECO:0000256" key="4">
    <source>
        <dbReference type="ARBA" id="ARBA00022723"/>
    </source>
</evidence>
<dbReference type="PANTHER" id="PTHR47354:SF6">
    <property type="entry name" value="NADH OXIDOREDUCTASE HCR"/>
    <property type="match status" value="1"/>
</dbReference>
<dbReference type="CDD" id="cd06215">
    <property type="entry name" value="FNR_iron_sulfur_binding_1"/>
    <property type="match status" value="1"/>
</dbReference>
<feature type="domain" description="FAD-binding FR-type" evidence="11">
    <location>
        <begin position="7"/>
        <end position="110"/>
    </location>
</feature>
<dbReference type="AlphaFoldDB" id="A0A317DYJ2"/>
<evidence type="ECO:0000259" key="10">
    <source>
        <dbReference type="PROSITE" id="PS51085"/>
    </source>
</evidence>
<dbReference type="Gene3D" id="2.40.30.10">
    <property type="entry name" value="Translation factors"/>
    <property type="match status" value="1"/>
</dbReference>
<dbReference type="GO" id="GO:0046872">
    <property type="term" value="F:metal ion binding"/>
    <property type="evidence" value="ECO:0007669"/>
    <property type="project" value="UniProtKB-KW"/>
</dbReference>
<keyword evidence="4" id="KW-0479">Metal-binding</keyword>
<feature type="domain" description="2Fe-2S ferredoxin-type" evidence="10">
    <location>
        <begin position="264"/>
        <end position="348"/>
    </location>
</feature>
<dbReference type="Pfam" id="PF00111">
    <property type="entry name" value="Fer2"/>
    <property type="match status" value="1"/>
</dbReference>
<dbReference type="SUPFAM" id="SSF54292">
    <property type="entry name" value="2Fe-2S ferredoxin-like"/>
    <property type="match status" value="1"/>
</dbReference>
<dbReference type="PROSITE" id="PS51085">
    <property type="entry name" value="2FE2S_FER_2"/>
    <property type="match status" value="1"/>
</dbReference>
<name>A0A317DYJ2_9PROT</name>
<organism evidence="12 13">
    <name type="scientific">Zavarzinia compransoris</name>
    <dbReference type="NCBI Taxonomy" id="1264899"/>
    <lineage>
        <taxon>Bacteria</taxon>
        <taxon>Pseudomonadati</taxon>
        <taxon>Pseudomonadota</taxon>
        <taxon>Alphaproteobacteria</taxon>
        <taxon>Rhodospirillales</taxon>
        <taxon>Zavarziniaceae</taxon>
        <taxon>Zavarzinia</taxon>
    </lineage>
</organism>
<dbReference type="InterPro" id="IPR036010">
    <property type="entry name" value="2Fe-2S_ferredoxin-like_sf"/>
</dbReference>
<evidence type="ECO:0000259" key="11">
    <source>
        <dbReference type="PROSITE" id="PS51384"/>
    </source>
</evidence>
<dbReference type="InterPro" id="IPR017927">
    <property type="entry name" value="FAD-bd_FR_type"/>
</dbReference>
<comment type="similarity">
    <text evidence="9">In the N-terminal section; belongs to the FAD-binding oxidoreductase type 6 family.</text>
</comment>
<dbReference type="CDD" id="cd00207">
    <property type="entry name" value="fer2"/>
    <property type="match status" value="1"/>
</dbReference>
<evidence type="ECO:0000313" key="13">
    <source>
        <dbReference type="Proteomes" id="UP000246077"/>
    </source>
</evidence>
<dbReference type="InterPro" id="IPR039261">
    <property type="entry name" value="FNR_nucleotide-bd"/>
</dbReference>
<dbReference type="PROSITE" id="PS00197">
    <property type="entry name" value="2FE2S_FER_1"/>
    <property type="match status" value="1"/>
</dbReference>
<dbReference type="EMBL" id="QGLF01000007">
    <property type="protein sequence ID" value="PWR18063.1"/>
    <property type="molecule type" value="Genomic_DNA"/>
</dbReference>
<keyword evidence="7" id="KW-0408">Iron</keyword>
<dbReference type="InterPro" id="IPR001041">
    <property type="entry name" value="2Fe-2S_ferredoxin-type"/>
</dbReference>
<keyword evidence="3" id="KW-0001">2Fe-2S</keyword>
<comment type="caution">
    <text evidence="12">The sequence shown here is derived from an EMBL/GenBank/DDBJ whole genome shotgun (WGS) entry which is preliminary data.</text>
</comment>
<dbReference type="GO" id="GO:0051537">
    <property type="term" value="F:2 iron, 2 sulfur cluster binding"/>
    <property type="evidence" value="ECO:0007669"/>
    <property type="project" value="UniProtKB-KW"/>
</dbReference>
<evidence type="ECO:0000313" key="12">
    <source>
        <dbReference type="EMBL" id="PWR18063.1"/>
    </source>
</evidence>
<proteinExistence type="inferred from homology"/>
<evidence type="ECO:0000256" key="9">
    <source>
        <dbReference type="ARBA" id="ARBA00061434"/>
    </source>
</evidence>
<sequence>MTVWTSETDDILVCRQVRHETADVKSFIFAARNGARFEFVPGQFLTFDVPVGGGIVNRCYTISSSPTRPDRIAITVKRVPGGPVSNWLHDNMRPGCEIRATGPMGDFCHRHHRAGKYLFLSGGSGITPLMAMARETHDLALETDIAFLHSARSPADIIFRDELALIARHLPQFRLHAICEADSPGERWGGLTGRLTADGLRALVPDLLSREVFTCGPAPYMAAVRGLLGLLGFDMAHYHEESFDFGAATPEAAPAAPAGDTPVFRVEFTRSRRVIDCPADRTVLEAARAAGMRLPSSCTRGLCGTCKSRIATGKVEMKHAGGIRQREIDQGLALICCSKPLTDLVIER</sequence>
<keyword evidence="2" id="KW-0285">Flavoprotein</keyword>
<evidence type="ECO:0000256" key="7">
    <source>
        <dbReference type="ARBA" id="ARBA00023004"/>
    </source>
</evidence>
<dbReference type="InterPro" id="IPR008333">
    <property type="entry name" value="Cbr1-like_FAD-bd_dom"/>
</dbReference>
<protein>
    <submittedName>
        <fullName evidence="12">Hybrid-cluster NAD(P)-dependent oxidoreductase</fullName>
    </submittedName>
</protein>
<evidence type="ECO:0000256" key="1">
    <source>
        <dbReference type="ARBA" id="ARBA00001974"/>
    </source>
</evidence>
<dbReference type="InterPro" id="IPR050415">
    <property type="entry name" value="MRET"/>
</dbReference>
<dbReference type="Gene3D" id="3.10.20.30">
    <property type="match status" value="1"/>
</dbReference>
<dbReference type="InterPro" id="IPR006058">
    <property type="entry name" value="2Fe2S_fd_BS"/>
</dbReference>
<evidence type="ECO:0000256" key="5">
    <source>
        <dbReference type="ARBA" id="ARBA00022827"/>
    </source>
</evidence>
<evidence type="ECO:0000256" key="2">
    <source>
        <dbReference type="ARBA" id="ARBA00022630"/>
    </source>
</evidence>
<dbReference type="Gene3D" id="3.40.50.80">
    <property type="entry name" value="Nucleotide-binding domain of ferredoxin-NADP reductase (FNR) module"/>
    <property type="match status" value="1"/>
</dbReference>
<dbReference type="RefSeq" id="WP_109923197.1">
    <property type="nucleotide sequence ID" value="NZ_QGLF01000007.1"/>
</dbReference>
<dbReference type="SUPFAM" id="SSF52343">
    <property type="entry name" value="Ferredoxin reductase-like, C-terminal NADP-linked domain"/>
    <property type="match status" value="1"/>
</dbReference>
<dbReference type="PANTHER" id="PTHR47354">
    <property type="entry name" value="NADH OXIDOREDUCTASE HCR"/>
    <property type="match status" value="1"/>
</dbReference>
<comment type="cofactor">
    <cofactor evidence="1">
        <name>FAD</name>
        <dbReference type="ChEBI" id="CHEBI:57692"/>
    </cofactor>
</comment>
<dbReference type="Pfam" id="PF00175">
    <property type="entry name" value="NAD_binding_1"/>
    <property type="match status" value="1"/>
</dbReference>
<dbReference type="Pfam" id="PF00970">
    <property type="entry name" value="FAD_binding_6"/>
    <property type="match status" value="1"/>
</dbReference>
<dbReference type="PRINTS" id="PR00410">
    <property type="entry name" value="PHEHYDRXLASE"/>
</dbReference>
<dbReference type="GO" id="GO:0016491">
    <property type="term" value="F:oxidoreductase activity"/>
    <property type="evidence" value="ECO:0007669"/>
    <property type="project" value="UniProtKB-KW"/>
</dbReference>
<dbReference type="PROSITE" id="PS51384">
    <property type="entry name" value="FAD_FR"/>
    <property type="match status" value="1"/>
</dbReference>
<evidence type="ECO:0000256" key="6">
    <source>
        <dbReference type="ARBA" id="ARBA00023002"/>
    </source>
</evidence>
<accession>A0A317DYJ2</accession>
<keyword evidence="13" id="KW-1185">Reference proteome</keyword>